<comment type="similarity">
    <text evidence="2">In the central section; belongs to the CRISPR-associated helicase Cas3 family.</text>
</comment>
<reference evidence="11 12" key="1">
    <citation type="submission" date="2020-03" db="EMBL/GenBank/DDBJ databases">
        <authorList>
            <person name="Picone N."/>
        </authorList>
    </citation>
    <scope>NUCLEOTIDE SEQUENCE [LARGE SCALE GENOMIC DNA]</scope>
    <source>
        <strain evidence="11">NSCAC1</strain>
    </source>
</reference>
<evidence type="ECO:0000313" key="12">
    <source>
        <dbReference type="Proteomes" id="UP000516072"/>
    </source>
</evidence>
<dbReference type="InterPro" id="IPR054712">
    <property type="entry name" value="Cas3-like_dom"/>
</dbReference>
<keyword evidence="3" id="KW-0479">Metal-binding</keyword>
<evidence type="ECO:0000256" key="4">
    <source>
        <dbReference type="ARBA" id="ARBA00022741"/>
    </source>
</evidence>
<dbReference type="GO" id="GO:0046872">
    <property type="term" value="F:metal ion binding"/>
    <property type="evidence" value="ECO:0007669"/>
    <property type="project" value="UniProtKB-KW"/>
</dbReference>
<evidence type="ECO:0000313" key="11">
    <source>
        <dbReference type="EMBL" id="CAB1275385.1"/>
    </source>
</evidence>
<dbReference type="EMBL" id="LR778175">
    <property type="protein sequence ID" value="CAB1275385.1"/>
    <property type="molecule type" value="Genomic_DNA"/>
</dbReference>
<feature type="region of interest" description="Disordered" evidence="9">
    <location>
        <begin position="544"/>
        <end position="564"/>
    </location>
</feature>
<keyword evidence="6" id="KW-0347">Helicase</keyword>
<accession>A0A7G1Q9K5</accession>
<organism evidence="11 12">
    <name type="scientific">Candidatus Nitrosacidococcus tergens</name>
    <dbReference type="NCBI Taxonomy" id="553981"/>
    <lineage>
        <taxon>Bacteria</taxon>
        <taxon>Pseudomonadati</taxon>
        <taxon>Pseudomonadota</taxon>
        <taxon>Gammaproteobacteria</taxon>
        <taxon>Chromatiales</taxon>
        <taxon>Chromatiaceae</taxon>
        <taxon>Candidatus Nitrosacidococcus</taxon>
    </lineage>
</organism>
<evidence type="ECO:0000256" key="3">
    <source>
        <dbReference type="ARBA" id="ARBA00022723"/>
    </source>
</evidence>
<dbReference type="GO" id="GO:0005524">
    <property type="term" value="F:ATP binding"/>
    <property type="evidence" value="ECO:0007669"/>
    <property type="project" value="UniProtKB-KW"/>
</dbReference>
<dbReference type="GO" id="GO:0051607">
    <property type="term" value="P:defense response to virus"/>
    <property type="evidence" value="ECO:0007669"/>
    <property type="project" value="UniProtKB-KW"/>
</dbReference>
<evidence type="ECO:0000256" key="7">
    <source>
        <dbReference type="ARBA" id="ARBA00022840"/>
    </source>
</evidence>
<name>A0A7G1Q9K5_9GAMM</name>
<dbReference type="SUPFAM" id="SSF52540">
    <property type="entry name" value="P-loop containing nucleoside triphosphate hydrolases"/>
    <property type="match status" value="1"/>
</dbReference>
<dbReference type="Proteomes" id="UP000516072">
    <property type="component" value="Chromosome"/>
</dbReference>
<keyword evidence="12" id="KW-1185">Reference proteome</keyword>
<dbReference type="GO" id="GO:0016787">
    <property type="term" value="F:hydrolase activity"/>
    <property type="evidence" value="ECO:0007669"/>
    <property type="project" value="UniProtKB-KW"/>
</dbReference>
<keyword evidence="7" id="KW-0067">ATP-binding</keyword>
<dbReference type="PROSITE" id="PS51643">
    <property type="entry name" value="HD_CAS3"/>
    <property type="match status" value="1"/>
</dbReference>
<evidence type="ECO:0000259" key="10">
    <source>
        <dbReference type="PROSITE" id="PS51643"/>
    </source>
</evidence>
<evidence type="ECO:0000256" key="8">
    <source>
        <dbReference type="ARBA" id="ARBA00023118"/>
    </source>
</evidence>
<evidence type="ECO:0000256" key="5">
    <source>
        <dbReference type="ARBA" id="ARBA00022801"/>
    </source>
</evidence>
<dbReference type="GO" id="GO:0004386">
    <property type="term" value="F:helicase activity"/>
    <property type="evidence" value="ECO:0007669"/>
    <property type="project" value="UniProtKB-KW"/>
</dbReference>
<dbReference type="Gene3D" id="3.40.50.300">
    <property type="entry name" value="P-loop containing nucleotide triphosphate hydrolases"/>
    <property type="match status" value="1"/>
</dbReference>
<sequence>MIVLFISECEKAAWKRSRRILSRYGTQIGRRTWLARMSTEGLRDIRQALTKAASRHTAITCHRIKGRYQTELVWIVGSRRHFNYDGTFCFSYSTTPLPKEEQTPPAIRLLSHLCILAGLFHDFGKHGACFQAKLRDSKVNQSDPIRHERLSLLLLLRLIELLCPPVMIDTPILESESLSTPRRRRRNKVSPNSSLDHITDNQWLNTLADSKNVYEKLNQIWQEIPESDWQHLMPSKDSTLQPPWGSIREEEKQGLPPLLSVLCFLILSHHKLPDGHEESFSPLEQTYLNQPESILKGLVLATELNPAWQQSPKLVNDIIKHARRAHYLLEEHVLPLYDNALWYSAARYHARCALVLADHKISSTASKEYPIDSQSKQGQQCFANSYQGYLRQTLASHLERVGRLAGRGFNHLSQLQQNRNTKTIEYSPPSLKSPITVDAFKWQQEAERKLLKVENLDQSGFFGLIIAETGSGKTRGNARILAALHKHENYRFTVALGLRTLTLQTGDEYRHDLGFGSLNESEDQCAVMVGGALTIALHELEKEQENIDSNVTEQEQSGRESSELDDDFYEGLSGVFDYDPDSPWPEELNAPNNSKLNHLLQVPILICTVDHLMPFIQSQKASAALLGFRLAGSDLIIDEIDSFATEDLPALLKLAYVVGFNGRKLLLSSATLPPAIAHSFYQAYETGFHRWQQLQGINSMPIACGWFSHHSDHIKVNVVKDRKDFANCHQRFVAKLLEINSQQPVRRRLHPHLVPIIEKNTVYQNIMATCKELHQRWNQQDPKTGIYYSIGCVRWTSTKNTRRFAHYWLNHQFDLSEDIQLKVICYHAKHLPLIRHHIEQTLNKLLKRSNHQPHEDSSFANILRTCQQEGKKHLLVVVSTSPISEVGRDHDYDWSVVEPNSYWSLIQMAGRVWRHRRDLQASQGNIGMMSQTMRRLEYGEQALQFSLPGPESGKFALDPRQRNELSQVFALDELDRSIDSRFTIQAPDKIEENIEEEKHYYSNMSQLEHGQLKILLEDNQEKHKAMYFIESNNPSMVFTQKHSQLCPFRKDRNLNLLWFDPEEEGWKYLNQEGKKSFTKQEKRVKNINHQVKEINKYNYSHQSYFDDKVLNRYQLNEDWQTQLAQKGLDNKHYIINALSLSAGDNFQDGKYLEYSDLIGWQFVKE</sequence>
<protein>
    <submittedName>
        <fullName evidence="11">CRISPR-associated helicase Cas3 family</fullName>
    </submittedName>
</protein>
<comment type="similarity">
    <text evidence="1">In the N-terminal section; belongs to the CRISPR-associated nuclease Cas3-HD family.</text>
</comment>
<dbReference type="InterPro" id="IPR038257">
    <property type="entry name" value="CRISPR-assoc_Cas3_HD_sf"/>
</dbReference>
<evidence type="ECO:0000256" key="1">
    <source>
        <dbReference type="ARBA" id="ARBA00006847"/>
    </source>
</evidence>
<dbReference type="InterPro" id="IPR048823">
    <property type="entry name" value="Cas3_I-F_Cas2"/>
</dbReference>
<keyword evidence="5" id="KW-0378">Hydrolase</keyword>
<evidence type="ECO:0000256" key="2">
    <source>
        <dbReference type="ARBA" id="ARBA00009046"/>
    </source>
</evidence>
<gene>
    <name evidence="11" type="ORF">NSCAC_0640</name>
</gene>
<dbReference type="Pfam" id="PF21384">
    <property type="entry name" value="Cas3_I-F_Cas2"/>
    <property type="match status" value="1"/>
</dbReference>
<evidence type="ECO:0000256" key="9">
    <source>
        <dbReference type="SAM" id="MobiDB-lite"/>
    </source>
</evidence>
<keyword evidence="4" id="KW-0547">Nucleotide-binding</keyword>
<dbReference type="InterPro" id="IPR006483">
    <property type="entry name" value="CRISPR-assoc_Cas3_HD"/>
</dbReference>
<feature type="domain" description="HD Cas3-type" evidence="10">
    <location>
        <begin position="102"/>
        <end position="361"/>
    </location>
</feature>
<evidence type="ECO:0000256" key="6">
    <source>
        <dbReference type="ARBA" id="ARBA00022806"/>
    </source>
</evidence>
<dbReference type="InterPro" id="IPR027417">
    <property type="entry name" value="P-loop_NTPase"/>
</dbReference>
<dbReference type="Gene3D" id="1.10.3210.30">
    <property type="match status" value="1"/>
</dbReference>
<dbReference type="AlphaFoldDB" id="A0A7G1Q9K5"/>
<keyword evidence="8" id="KW-0051">Antiviral defense</keyword>
<dbReference type="RefSeq" id="WP_197744980.1">
    <property type="nucleotide sequence ID" value="NZ_LR778175.1"/>
</dbReference>
<dbReference type="Pfam" id="PF22590">
    <property type="entry name" value="Cas3-like_C_2"/>
    <property type="match status" value="1"/>
</dbReference>
<proteinExistence type="inferred from homology"/>
<dbReference type="KEGG" id="ntg:NSCAC_0640"/>